<dbReference type="GO" id="GO:0047372">
    <property type="term" value="F:monoacylglycerol lipase activity"/>
    <property type="evidence" value="ECO:0007669"/>
    <property type="project" value="TreeGrafter"/>
</dbReference>
<sequence length="299" mass="32491">MPSKDDRPDWERDGRDWPHRAASRFVEATGLRWHVQEFGEPDAPGLLLLHGTGAATHSWRGLAPLLAERFRVVAPDLPGHGFTDPLPPRRLSLPGMAEAVGDLVTALGLTPRLAIGHSAGAAVLARMCLDRRIDPDLLVALNGALTPFPGVASFLFPGIARMLFLNPVAPKVFAWSADRAAVRRLIDGTGSRLDPQGLDLYRRLFTRPGHVAGALGMMANWDLPSLARDLPRLEIRTLLIVGGDDKAIKPDDSFALRERLRSARVELLRGLGHLAHEEAPERVAEIILAEADALHASAI</sequence>
<dbReference type="Pfam" id="PF12697">
    <property type="entry name" value="Abhydrolase_6"/>
    <property type="match status" value="1"/>
</dbReference>
<dbReference type="Proteomes" id="UP001223720">
    <property type="component" value="Chromosome"/>
</dbReference>
<gene>
    <name evidence="2" type="ORF">KEC54_16740</name>
</gene>
<dbReference type="Gene3D" id="3.40.50.1820">
    <property type="entry name" value="alpha/beta hydrolase"/>
    <property type="match status" value="1"/>
</dbReference>
<organism evidence="2 3">
    <name type="scientific">Methylorubrum extorquens</name>
    <name type="common">Methylobacterium dichloromethanicum</name>
    <name type="synonym">Methylobacterium extorquens</name>
    <dbReference type="NCBI Taxonomy" id="408"/>
    <lineage>
        <taxon>Bacteria</taxon>
        <taxon>Pseudomonadati</taxon>
        <taxon>Pseudomonadota</taxon>
        <taxon>Alphaproteobacteria</taxon>
        <taxon>Hyphomicrobiales</taxon>
        <taxon>Methylobacteriaceae</taxon>
        <taxon>Methylorubrum</taxon>
    </lineage>
</organism>
<dbReference type="AlphaFoldDB" id="A0AAX3WPA9"/>
<reference evidence="2" key="1">
    <citation type="journal article" date="2022" name="Biotechnol. Bioprocess Eng.">
        <title>Pan-genome Analysis Reveals Comparative Genomic Features of Central Metabolic Pathways in Methylorubrum extorquens.</title>
        <authorList>
            <person name="Lee G.M."/>
            <person name="Scott-Nevros Z.K."/>
            <person name="Lee S.-M."/>
            <person name="Kim D."/>
        </authorList>
    </citation>
    <scope>NUCLEOTIDE SEQUENCE</scope>
    <source>
        <strain evidence="2">ATCC 55366</strain>
    </source>
</reference>
<dbReference type="InterPro" id="IPR050266">
    <property type="entry name" value="AB_hydrolase_sf"/>
</dbReference>
<dbReference type="InterPro" id="IPR017497">
    <property type="entry name" value="BchO"/>
</dbReference>
<proteinExistence type="predicted"/>
<dbReference type="GO" id="GO:0016020">
    <property type="term" value="C:membrane"/>
    <property type="evidence" value="ECO:0007669"/>
    <property type="project" value="TreeGrafter"/>
</dbReference>
<dbReference type="InterPro" id="IPR029058">
    <property type="entry name" value="AB_hydrolase_fold"/>
</dbReference>
<dbReference type="NCBIfam" id="TIGR03056">
    <property type="entry name" value="bchO_mg_che_rel"/>
    <property type="match status" value="1"/>
</dbReference>
<keyword evidence="2" id="KW-0378">Hydrolase</keyword>
<evidence type="ECO:0000259" key="1">
    <source>
        <dbReference type="Pfam" id="PF12697"/>
    </source>
</evidence>
<dbReference type="EMBL" id="CP073633">
    <property type="protein sequence ID" value="WHQ72756.1"/>
    <property type="molecule type" value="Genomic_DNA"/>
</dbReference>
<evidence type="ECO:0000313" key="3">
    <source>
        <dbReference type="Proteomes" id="UP001223720"/>
    </source>
</evidence>
<dbReference type="InterPro" id="IPR000073">
    <property type="entry name" value="AB_hydrolase_1"/>
</dbReference>
<evidence type="ECO:0000313" key="2">
    <source>
        <dbReference type="EMBL" id="WHQ72756.1"/>
    </source>
</evidence>
<dbReference type="PRINTS" id="PR00111">
    <property type="entry name" value="ABHYDROLASE"/>
</dbReference>
<dbReference type="PANTHER" id="PTHR43798:SF33">
    <property type="entry name" value="HYDROLASE, PUTATIVE (AFU_ORTHOLOGUE AFUA_2G14860)-RELATED"/>
    <property type="match status" value="1"/>
</dbReference>
<dbReference type="PANTHER" id="PTHR43798">
    <property type="entry name" value="MONOACYLGLYCEROL LIPASE"/>
    <property type="match status" value="1"/>
</dbReference>
<feature type="domain" description="AB hydrolase-1" evidence="1">
    <location>
        <begin position="46"/>
        <end position="285"/>
    </location>
</feature>
<dbReference type="SUPFAM" id="SSF53474">
    <property type="entry name" value="alpha/beta-Hydrolases"/>
    <property type="match status" value="1"/>
</dbReference>
<name>A0AAX3WPA9_METEX</name>
<protein>
    <submittedName>
        <fullName evidence="2">Alpha/beta fold hydrolase</fullName>
    </submittedName>
</protein>
<dbReference type="GO" id="GO:0046464">
    <property type="term" value="P:acylglycerol catabolic process"/>
    <property type="evidence" value="ECO:0007669"/>
    <property type="project" value="TreeGrafter"/>
</dbReference>
<accession>A0AAX3WPA9</accession>